<organism evidence="1 2">
    <name type="scientific">Vibrio campbellii (strain ATCC BAA-1116)</name>
    <dbReference type="NCBI Taxonomy" id="2902295"/>
    <lineage>
        <taxon>Bacteria</taxon>
        <taxon>Pseudomonadati</taxon>
        <taxon>Pseudomonadota</taxon>
        <taxon>Gammaproteobacteria</taxon>
        <taxon>Vibrionales</taxon>
        <taxon>Vibrionaceae</taxon>
        <taxon>Vibrio</taxon>
    </lineage>
</organism>
<evidence type="ECO:0000313" key="1">
    <source>
        <dbReference type="EMBL" id="ABU73653.1"/>
    </source>
</evidence>
<dbReference type="AlphaFoldDB" id="A7N525"/>
<dbReference type="EMBL" id="CP000790">
    <property type="protein sequence ID" value="ABU73653.1"/>
    <property type="molecule type" value="Genomic_DNA"/>
</dbReference>
<reference evidence="1 2" key="1">
    <citation type="submission" date="2007-08" db="EMBL/GenBank/DDBJ databases">
        <authorList>
            <consortium name="The Vibrio harveyi Genome Sequencing Project"/>
            <person name="Bassler B."/>
            <person name="Clifton S.W."/>
            <person name="Fulton L."/>
            <person name="Delehaunty K."/>
            <person name="Fronick C."/>
            <person name="Harrison M."/>
            <person name="Markivic C."/>
            <person name="Fulton R."/>
            <person name="Tin-Wollam A.-M."/>
            <person name="Shah N."/>
            <person name="Pepin K."/>
            <person name="Nash W."/>
            <person name="Thiruvilangam P."/>
            <person name="Bhonagiri V."/>
            <person name="Waters C."/>
            <person name="Tu K.C."/>
            <person name="Irgon J."/>
            <person name="Wilson R.K."/>
        </authorList>
    </citation>
    <scope>NUCLEOTIDE SEQUENCE [LARGE SCALE GENOMIC DNA]</scope>
    <source>
        <strain evidence="2">ATCC BAA-1116 / BB120</strain>
    </source>
</reference>
<dbReference type="InterPro" id="IPR010982">
    <property type="entry name" value="Lambda_DNA-bd_dom_sf"/>
</dbReference>
<dbReference type="GO" id="GO:0003677">
    <property type="term" value="F:DNA binding"/>
    <property type="evidence" value="ECO:0007669"/>
    <property type="project" value="InterPro"/>
</dbReference>
<dbReference type="PATRIC" id="fig|338187.36.peg.4633"/>
<gene>
    <name evidence="1" type="ordered locus">VIBHAR_05759</name>
</gene>
<protein>
    <submittedName>
        <fullName evidence="1">Uncharacterized protein</fullName>
    </submittedName>
</protein>
<dbReference type="RefSeq" id="WP_012129348.1">
    <property type="nucleotide sequence ID" value="NC_009784.1"/>
</dbReference>
<sequence>MKHHEMTKNYIFREFECGLSVEEAAELCLKSVRTVKQWDKGKAIPPECRRLMRMNKGRELSICDEWENFIMRHDRLELPTGQRVTAQQVLIGVALLELGASNDMAIAHQILKYARVLKNMV</sequence>
<evidence type="ECO:0000313" key="2">
    <source>
        <dbReference type="Proteomes" id="UP000008152"/>
    </source>
</evidence>
<dbReference type="KEGG" id="vha:VIBHAR_05759"/>
<name>A7N525_VIBC1</name>
<dbReference type="Proteomes" id="UP000008152">
    <property type="component" value="Chromosome II"/>
</dbReference>
<dbReference type="Gene3D" id="1.10.260.40">
    <property type="entry name" value="lambda repressor-like DNA-binding domains"/>
    <property type="match status" value="1"/>
</dbReference>
<accession>A7N525</accession>
<proteinExistence type="predicted"/>